<evidence type="ECO:0000313" key="2">
    <source>
        <dbReference type="Proteomes" id="UP000033876"/>
    </source>
</evidence>
<gene>
    <name evidence="1" type="ORF">US50_C0019G0001</name>
</gene>
<dbReference type="Proteomes" id="UP000033876">
    <property type="component" value="Unassembled WGS sequence"/>
</dbReference>
<comment type="caution">
    <text evidence="1">The sequence shown here is derived from an EMBL/GenBank/DDBJ whole genome shotgun (WGS) entry which is preliminary data.</text>
</comment>
<proteinExistence type="predicted"/>
<evidence type="ECO:0000313" key="1">
    <source>
        <dbReference type="EMBL" id="KKQ35279.1"/>
    </source>
</evidence>
<dbReference type="EMBL" id="LBTF01000019">
    <property type="protein sequence ID" value="KKQ35279.1"/>
    <property type="molecule type" value="Genomic_DNA"/>
</dbReference>
<dbReference type="AlphaFoldDB" id="A0A0G0JES8"/>
<accession>A0A0G0JES8</accession>
<feature type="non-terminal residue" evidence="1">
    <location>
        <position position="131"/>
    </location>
</feature>
<organism evidence="1 2">
    <name type="scientific">Candidatus Nomurabacteria bacterium GW2011_GWB1_37_5</name>
    <dbReference type="NCBI Taxonomy" id="1618742"/>
    <lineage>
        <taxon>Bacteria</taxon>
        <taxon>Candidatus Nomuraibacteriota</taxon>
    </lineage>
</organism>
<name>A0A0G0JES8_9BACT</name>
<reference evidence="1 2" key="1">
    <citation type="journal article" date="2015" name="Nature">
        <title>rRNA introns, odd ribosomes, and small enigmatic genomes across a large radiation of phyla.</title>
        <authorList>
            <person name="Brown C.T."/>
            <person name="Hug L.A."/>
            <person name="Thomas B.C."/>
            <person name="Sharon I."/>
            <person name="Castelle C.J."/>
            <person name="Singh A."/>
            <person name="Wilkins M.J."/>
            <person name="Williams K.H."/>
            <person name="Banfield J.F."/>
        </authorList>
    </citation>
    <scope>NUCLEOTIDE SEQUENCE [LARGE SCALE GENOMIC DNA]</scope>
</reference>
<protein>
    <submittedName>
        <fullName evidence="1">Uncharacterized protein</fullName>
    </submittedName>
</protein>
<sequence length="131" mass="16054">MNWILIIIIGVGIYYFFKWREGKKPENIIRALETEAYKWKKEHETYYIMNYRMLSDENKKILANTNKSIFELDTFGPFWKRYIERFESWYNELTEKDKHEPQKLIQDAIDFKDFFYYLFESESTTTGLIVG</sequence>